<dbReference type="PATRIC" id="fig|447.4.peg.2833"/>
<evidence type="ECO:0000259" key="2">
    <source>
        <dbReference type="Pfam" id="PF01968"/>
    </source>
</evidence>
<accession>A0A0W0RJ20</accession>
<reference evidence="6 7" key="1">
    <citation type="submission" date="2015-11" db="EMBL/GenBank/DDBJ databases">
        <title>Genomic analysis of 38 Legionella species identifies large and diverse effector repertoires.</title>
        <authorList>
            <person name="Burstein D."/>
            <person name="Amaro F."/>
            <person name="Zusman T."/>
            <person name="Lifshitz Z."/>
            <person name="Cohen O."/>
            <person name="Gilbert J.A."/>
            <person name="Pupko T."/>
            <person name="Shuman H.A."/>
            <person name="Segal G."/>
        </authorList>
    </citation>
    <scope>NUCLEOTIDE SEQUENCE [LARGE SCALE GENOMIC DNA]</scope>
    <source>
        <strain evidence="6 7">WIGA</strain>
    </source>
</reference>
<keyword evidence="6" id="KW-0436">Ligase</keyword>
<name>A0A0W0RJ20_LEGBO</name>
<feature type="domain" description="Hydantoinase B/oxoprolinase" evidence="3">
    <location>
        <begin position="691"/>
        <end position="1196"/>
    </location>
</feature>
<dbReference type="EC" id="6.4.1.8" evidence="6"/>
<dbReference type="InterPro" id="IPR045079">
    <property type="entry name" value="Oxoprolinase-like"/>
</dbReference>
<dbReference type="Pfam" id="PF02538">
    <property type="entry name" value="Hydantoinase_B"/>
    <property type="match status" value="1"/>
</dbReference>
<dbReference type="AlphaFoldDB" id="A0A0W0RJ20"/>
<evidence type="ECO:0000259" key="3">
    <source>
        <dbReference type="Pfam" id="PF02538"/>
    </source>
</evidence>
<dbReference type="InterPro" id="IPR008040">
    <property type="entry name" value="Hydant_A_N"/>
</dbReference>
<comment type="similarity">
    <text evidence="1">Belongs to the oxoprolinase family.</text>
</comment>
<dbReference type="Pfam" id="PF19278">
    <property type="entry name" value="Hydant_A_C"/>
    <property type="match status" value="1"/>
</dbReference>
<evidence type="ECO:0000259" key="4">
    <source>
        <dbReference type="Pfam" id="PF05378"/>
    </source>
</evidence>
<proteinExistence type="inferred from homology"/>
<dbReference type="GO" id="GO:0005829">
    <property type="term" value="C:cytosol"/>
    <property type="evidence" value="ECO:0007669"/>
    <property type="project" value="TreeGrafter"/>
</dbReference>
<dbReference type="PANTHER" id="PTHR11365:SF23">
    <property type="entry name" value="HYPOTHETICAL 5-OXOPROLINASE (EUROFUNG)-RELATED"/>
    <property type="match status" value="1"/>
</dbReference>
<dbReference type="GO" id="GO:0006749">
    <property type="term" value="P:glutathione metabolic process"/>
    <property type="evidence" value="ECO:0007669"/>
    <property type="project" value="TreeGrafter"/>
</dbReference>
<dbReference type="Pfam" id="PF05378">
    <property type="entry name" value="Hydant_A_N"/>
    <property type="match status" value="1"/>
</dbReference>
<dbReference type="RefSeq" id="WP_202972299.1">
    <property type="nucleotide sequence ID" value="NZ_CAAAIY010000002.1"/>
</dbReference>
<comment type="caution">
    <text evidence="6">The sequence shown here is derived from an EMBL/GenBank/DDBJ whole genome shotgun (WGS) entry which is preliminary data.</text>
</comment>
<evidence type="ECO:0000313" key="7">
    <source>
        <dbReference type="Proteomes" id="UP000054695"/>
    </source>
</evidence>
<dbReference type="GO" id="GO:0017168">
    <property type="term" value="F:5-oxoprolinase (ATP-hydrolyzing) activity"/>
    <property type="evidence" value="ECO:0007669"/>
    <property type="project" value="TreeGrafter"/>
</dbReference>
<dbReference type="InterPro" id="IPR003692">
    <property type="entry name" value="Hydantoinase_B"/>
</dbReference>
<evidence type="ECO:0000259" key="5">
    <source>
        <dbReference type="Pfam" id="PF19278"/>
    </source>
</evidence>
<feature type="domain" description="Acetophenone carboxylase-like C-terminal" evidence="5">
    <location>
        <begin position="508"/>
        <end position="667"/>
    </location>
</feature>
<protein>
    <submittedName>
        <fullName evidence="6">Acetophenone carboxylase gamma subunit</fullName>
        <ecNumber evidence="6">6.4.1.8</ecNumber>
    </submittedName>
</protein>
<dbReference type="InterPro" id="IPR002821">
    <property type="entry name" value="Hydantoinase_A"/>
</dbReference>
<dbReference type="Pfam" id="PF01968">
    <property type="entry name" value="Hydantoinase_A"/>
    <property type="match status" value="1"/>
</dbReference>
<organism evidence="6 7">
    <name type="scientific">Legionella bozemanae</name>
    <name type="common">Fluoribacter bozemanae</name>
    <dbReference type="NCBI Taxonomy" id="447"/>
    <lineage>
        <taxon>Bacteria</taxon>
        <taxon>Pseudomonadati</taxon>
        <taxon>Pseudomonadota</taxon>
        <taxon>Gammaproteobacteria</taxon>
        <taxon>Legionellales</taxon>
        <taxon>Legionellaceae</taxon>
        <taxon>Legionella</taxon>
    </lineage>
</organism>
<keyword evidence="7" id="KW-1185">Reference proteome</keyword>
<dbReference type="InterPro" id="IPR049517">
    <property type="entry name" value="ACX-like_C"/>
</dbReference>
<dbReference type="Proteomes" id="UP000054695">
    <property type="component" value="Unassembled WGS sequence"/>
</dbReference>
<sequence length="1203" mass="131415">MEKNKWEFWIDRGGTFTDVVACSPEGRVSSHKLLSENPERYPDAAIQGIQDILKCTAIPADEIAFIKMGTTVATNTLLERKGAKVLLVITEGYADALRIGYQNRPELFALNIRLPPLLYEEVIEVKERVDAKGTVLKPLDVEGARKKMEQAYAKGYRTLAIVLMHAYRFNRHEKKLKEIAEVIGFTQISVSHEVVPVMKLVSRGETTVVDAYLSPVLQRYIHSLQNKLEKIPLFFMQSNGGLVNAKLFQGKDSLFSGPAGGVIGMIKTSQAAGFNQVIGFDMGGTSTDVSHFAGEYERSYDYTFSGVHIRTPMMLIHTIAAGGGSILNFDGQRYAVGPQSAGANPGPACYRRGGPLTITDCNVLLGKIQPQFFPKIFGSAANQEIDVLVVNEHFQALAKKIQKETGSRKTVEEVAEGYLNIAVENMANAIKKISIQRGYDVRQYVLNCFGGAAGQHACMVADNLGIKKILIHPLAGVLSAYGMGLAEVSVMHEQAIEKALQRGILALLRPNFEKIEKKAHGALKSQGLTNKAMTCKRQVHLRYEGSDTTLLVAFGTIKSMRQTFMEQHRKTFGFASSRKALIVEAISIECAVPSKTSIELTEEASQHRPEHKIPQREAVKIFTQGSYHKASVYDRDELIPGDCIHGCAVIIEANATTIVEPGWQAEVTAQKYLLLTRYQTLAAKKVTTRVDPAMLEIFNNRFMSIAEQMGEVLRKTASSVNIKERLDFSCAIFDEQGELVANAPHIPVHLGSMSESVKSILKNNPQIHPNDVYVLNAPYNGGTHLPDITLITPVFDKQGSNLLFLVGSRGHHADIGGITPGSIPAESKIVEEEGVLINNFKIMDQGRFLEKATLNLLTKAEYPARNPHQNLEDFKAQIAANASGVQSLLDLIIQFGWDVVHAYMKHVRDNATSSVERLLGKLGNGHFTYALDDGSQIKVALSINKQTKRMHIDFTGSCKQHPGNFNAPTAICKAAVLYVLRCLIAENIPLNSGCFVPIELVIPENSILNPSYPAAVVAGNVETSQCIVDTLFGALGVVAASQGTCNNVTFGNKKYQYYETICGGAGAGPDFDGASAVHTHMTNTYLTDPEILELRFPILLEQFSIRKGSGGDGLHGGGDGVVRRIRFLEKMIVNIISSHRVIPPYGMQGGASGKPGHNWVQRANGQVEELGSCARIEMHPGDVFIIETPGGGGYGKHLHGSLS</sequence>
<evidence type="ECO:0000256" key="1">
    <source>
        <dbReference type="ARBA" id="ARBA00010403"/>
    </source>
</evidence>
<feature type="domain" description="Hydantoinase/oxoprolinase N-terminal" evidence="4">
    <location>
        <begin position="8"/>
        <end position="182"/>
    </location>
</feature>
<dbReference type="EMBL" id="LNXU01000032">
    <property type="protein sequence ID" value="KTC71088.1"/>
    <property type="molecule type" value="Genomic_DNA"/>
</dbReference>
<dbReference type="PANTHER" id="PTHR11365">
    <property type="entry name" value="5-OXOPROLINASE RELATED"/>
    <property type="match status" value="1"/>
</dbReference>
<feature type="domain" description="Hydantoinase A/oxoprolinase" evidence="2">
    <location>
        <begin position="203"/>
        <end position="489"/>
    </location>
</feature>
<dbReference type="STRING" id="447.Lboz_2665"/>
<dbReference type="GO" id="GO:0016874">
    <property type="term" value="F:ligase activity"/>
    <property type="evidence" value="ECO:0007669"/>
    <property type="project" value="UniProtKB-KW"/>
</dbReference>
<gene>
    <name evidence="6" type="primary">apc3</name>
    <name evidence="6" type="ORF">Lboz_2665</name>
</gene>
<evidence type="ECO:0000313" key="6">
    <source>
        <dbReference type="EMBL" id="KTC71088.1"/>
    </source>
</evidence>